<dbReference type="Gene3D" id="1.20.120.450">
    <property type="entry name" value="dinb family like domain"/>
    <property type="match status" value="1"/>
</dbReference>
<keyword evidence="2" id="KW-0413">Isomerase</keyword>
<gene>
    <name evidence="2" type="ORF">ACFFRE_00640</name>
</gene>
<keyword evidence="3" id="KW-1185">Reference proteome</keyword>
<evidence type="ECO:0000313" key="2">
    <source>
        <dbReference type="EMBL" id="MFC0080664.1"/>
    </source>
</evidence>
<feature type="domain" description="Mycothiol-dependent maleylpyruvate isomerase metal-binding" evidence="1">
    <location>
        <begin position="12"/>
        <end position="160"/>
    </location>
</feature>
<organism evidence="2 3">
    <name type="scientific">Aciditerrimonas ferrireducens</name>
    <dbReference type="NCBI Taxonomy" id="667306"/>
    <lineage>
        <taxon>Bacteria</taxon>
        <taxon>Bacillati</taxon>
        <taxon>Actinomycetota</taxon>
        <taxon>Acidimicrobiia</taxon>
        <taxon>Acidimicrobiales</taxon>
        <taxon>Acidimicrobiaceae</taxon>
        <taxon>Aciditerrimonas</taxon>
    </lineage>
</organism>
<dbReference type="RefSeq" id="WP_248106478.1">
    <property type="nucleotide sequence ID" value="NZ_JAKHEX010000005.1"/>
</dbReference>
<dbReference type="InterPro" id="IPR017517">
    <property type="entry name" value="Maleyloyr_isom"/>
</dbReference>
<dbReference type="Pfam" id="PF11716">
    <property type="entry name" value="MDMPI_N"/>
    <property type="match status" value="1"/>
</dbReference>
<name>A0ABV6BZ01_9ACTN</name>
<dbReference type="InterPro" id="IPR024344">
    <property type="entry name" value="MDMPI_metal-binding"/>
</dbReference>
<dbReference type="NCBIfam" id="TIGR03083">
    <property type="entry name" value="maleylpyruvate isomerase family mycothiol-dependent enzyme"/>
    <property type="match status" value="1"/>
</dbReference>
<proteinExistence type="predicted"/>
<evidence type="ECO:0000313" key="3">
    <source>
        <dbReference type="Proteomes" id="UP001589788"/>
    </source>
</evidence>
<protein>
    <submittedName>
        <fullName evidence="2">Maleylpyruvate isomerase N-terminal domain-containing protein</fullName>
    </submittedName>
</protein>
<evidence type="ECO:0000259" key="1">
    <source>
        <dbReference type="Pfam" id="PF11716"/>
    </source>
</evidence>
<reference evidence="2 3" key="1">
    <citation type="submission" date="2024-09" db="EMBL/GenBank/DDBJ databases">
        <authorList>
            <person name="Sun Q."/>
            <person name="Mori K."/>
        </authorList>
    </citation>
    <scope>NUCLEOTIDE SEQUENCE [LARGE SCALE GENOMIC DNA]</scope>
    <source>
        <strain evidence="2 3">JCM 15389</strain>
    </source>
</reference>
<dbReference type="GO" id="GO:0016853">
    <property type="term" value="F:isomerase activity"/>
    <property type="evidence" value="ECO:0007669"/>
    <property type="project" value="UniProtKB-KW"/>
</dbReference>
<sequence length="211" mass="21786">MPSPALLDPFLAASGAFVQLVSTIGDEQWTQSGLGTWDVRGLVGHTARSLANLPAYLRAAPRGPLLDDPVAYYLTVLPPGDEPARQAERHRAIAERGQAAGLELGDRPAALVAELAEQAQAALAGVDDQAPCQTPAGPMTLAGYLPTRTFELTVHTLDLARAIGQPPPAALGPALPTCCELAGRLAGQRPDAADLLLLLTGRPVAGGLSVV</sequence>
<dbReference type="Proteomes" id="UP001589788">
    <property type="component" value="Unassembled WGS sequence"/>
</dbReference>
<comment type="caution">
    <text evidence="2">The sequence shown here is derived from an EMBL/GenBank/DDBJ whole genome shotgun (WGS) entry which is preliminary data.</text>
</comment>
<dbReference type="SUPFAM" id="SSF109854">
    <property type="entry name" value="DinB/YfiT-like putative metalloenzymes"/>
    <property type="match status" value="1"/>
</dbReference>
<accession>A0ABV6BZ01</accession>
<dbReference type="EMBL" id="JBHLYQ010000002">
    <property type="protein sequence ID" value="MFC0080664.1"/>
    <property type="molecule type" value="Genomic_DNA"/>
</dbReference>
<dbReference type="InterPro" id="IPR034660">
    <property type="entry name" value="DinB/YfiT-like"/>
</dbReference>